<dbReference type="WBParaSite" id="SCUD_0000931301-mRNA-1">
    <property type="protein sequence ID" value="SCUD_0000931301-mRNA-1"/>
    <property type="gene ID" value="SCUD_0000931301"/>
</dbReference>
<feature type="compositionally biased region" description="Basic and acidic residues" evidence="1">
    <location>
        <begin position="99"/>
        <end position="119"/>
    </location>
</feature>
<feature type="region of interest" description="Disordered" evidence="1">
    <location>
        <begin position="93"/>
        <end position="119"/>
    </location>
</feature>
<dbReference type="AlphaFoldDB" id="A0A183K2U9"/>
<proteinExistence type="predicted"/>
<dbReference type="EMBL" id="UZAK01033167">
    <property type="protein sequence ID" value="VDP35107.1"/>
    <property type="molecule type" value="Genomic_DNA"/>
</dbReference>
<organism evidence="4">
    <name type="scientific">Schistosoma curassoni</name>
    <dbReference type="NCBI Taxonomy" id="6186"/>
    <lineage>
        <taxon>Eukaryota</taxon>
        <taxon>Metazoa</taxon>
        <taxon>Spiralia</taxon>
        <taxon>Lophotrochozoa</taxon>
        <taxon>Platyhelminthes</taxon>
        <taxon>Trematoda</taxon>
        <taxon>Digenea</taxon>
        <taxon>Strigeidida</taxon>
        <taxon>Schistosomatoidea</taxon>
        <taxon>Schistosomatidae</taxon>
        <taxon>Schistosoma</taxon>
    </lineage>
</organism>
<reference evidence="4" key="1">
    <citation type="submission" date="2016-06" db="UniProtKB">
        <authorList>
            <consortium name="WormBaseParasite"/>
        </authorList>
    </citation>
    <scope>IDENTIFICATION</scope>
</reference>
<evidence type="ECO:0000256" key="1">
    <source>
        <dbReference type="SAM" id="MobiDB-lite"/>
    </source>
</evidence>
<protein>
    <submittedName>
        <fullName evidence="2 4">Uncharacterized protein</fullName>
    </submittedName>
</protein>
<evidence type="ECO:0000313" key="3">
    <source>
        <dbReference type="Proteomes" id="UP000279833"/>
    </source>
</evidence>
<keyword evidence="3" id="KW-1185">Reference proteome</keyword>
<gene>
    <name evidence="2" type="ORF">SCUD_LOCUS9313</name>
</gene>
<dbReference type="Proteomes" id="UP000279833">
    <property type="component" value="Unassembled WGS sequence"/>
</dbReference>
<accession>A0A183K2U9</accession>
<evidence type="ECO:0000313" key="4">
    <source>
        <dbReference type="WBParaSite" id="SCUD_0000931301-mRNA-1"/>
    </source>
</evidence>
<dbReference type="STRING" id="6186.A0A183K2U9"/>
<sequence>MHPSNAPTPVRTKFEKRSTYDVGCPVFARDYRPTHSPWAEARVVRRVGRVMYEVEVGSDRWQRHRNQLRKRLAPDRPSTESNIPLDILLDTFNLPATPPKEKPQQQAETRPRRWPIRERRVTVRMQVDPRKARY</sequence>
<evidence type="ECO:0000313" key="2">
    <source>
        <dbReference type="EMBL" id="VDP35107.1"/>
    </source>
</evidence>
<name>A0A183K2U9_9TREM</name>
<reference evidence="2 3" key="2">
    <citation type="submission" date="2018-11" db="EMBL/GenBank/DDBJ databases">
        <authorList>
            <consortium name="Pathogen Informatics"/>
        </authorList>
    </citation>
    <scope>NUCLEOTIDE SEQUENCE [LARGE SCALE GENOMIC DNA]</scope>
    <source>
        <strain evidence="2">Dakar</strain>
        <strain evidence="3">Dakar, Senegal</strain>
    </source>
</reference>